<dbReference type="AlphaFoldDB" id="A0A1G1VS98"/>
<sequence length="141" mass="15455">MTSKESDLSPQEKEFVRETIRRAASMARHDAYGNAIMDLAESLGKNPLQQVELTLRELGLGVYIIAVPVEGVGDFEARTFDIKERCRYSFAIIEGDAEGAWIKMAENGTTPEENLANLAQAGVLVPVPGTGYARMIHAKDN</sequence>
<proteinExistence type="predicted"/>
<evidence type="ECO:0000313" key="1">
    <source>
        <dbReference type="EMBL" id="OGY18269.1"/>
    </source>
</evidence>
<evidence type="ECO:0000313" key="2">
    <source>
        <dbReference type="Proteomes" id="UP000179233"/>
    </source>
</evidence>
<comment type="caution">
    <text evidence="1">The sequence shown here is derived from an EMBL/GenBank/DDBJ whole genome shotgun (WGS) entry which is preliminary data.</text>
</comment>
<protein>
    <submittedName>
        <fullName evidence="1">Uncharacterized protein</fullName>
    </submittedName>
</protein>
<dbReference type="Proteomes" id="UP000179233">
    <property type="component" value="Unassembled WGS sequence"/>
</dbReference>
<reference evidence="1 2" key="1">
    <citation type="journal article" date="2016" name="Nat. Commun.">
        <title>Thousands of microbial genomes shed light on interconnected biogeochemical processes in an aquifer system.</title>
        <authorList>
            <person name="Anantharaman K."/>
            <person name="Brown C.T."/>
            <person name="Hug L.A."/>
            <person name="Sharon I."/>
            <person name="Castelle C.J."/>
            <person name="Probst A.J."/>
            <person name="Thomas B.C."/>
            <person name="Singh A."/>
            <person name="Wilkins M.J."/>
            <person name="Karaoz U."/>
            <person name="Brodie E.L."/>
            <person name="Williams K.H."/>
            <person name="Hubbard S.S."/>
            <person name="Banfield J.F."/>
        </authorList>
    </citation>
    <scope>NUCLEOTIDE SEQUENCE [LARGE SCALE GENOMIC DNA]</scope>
</reference>
<gene>
    <name evidence="1" type="ORF">A2786_01985</name>
</gene>
<organism evidence="1 2">
    <name type="scientific">Candidatus Chisholmbacteria bacterium RIFCSPHIGHO2_01_FULL_52_32</name>
    <dbReference type="NCBI Taxonomy" id="1797591"/>
    <lineage>
        <taxon>Bacteria</taxon>
        <taxon>Candidatus Chisholmiibacteriota</taxon>
    </lineage>
</organism>
<accession>A0A1G1VS98</accession>
<name>A0A1G1VS98_9BACT</name>
<dbReference type="EMBL" id="MHCJ01000003">
    <property type="protein sequence ID" value="OGY18269.1"/>
    <property type="molecule type" value="Genomic_DNA"/>
</dbReference>